<feature type="coiled-coil region" evidence="1">
    <location>
        <begin position="373"/>
        <end position="407"/>
    </location>
</feature>
<protein>
    <recommendedName>
        <fullName evidence="4">Transglutaminase-like domain-containing protein</fullName>
    </recommendedName>
</protein>
<sequence>MMQIQYLNGLGVVATRKRQILSGMAYEKYFKSPLKTDPVLHKDGNTFDTIQFMEQIVRKTLEDTKAIAKVLKGERVQETLQNLFAFLYRHVQYRIDTPGVEQLRRPSRTWADRFEGVDCDCYSIFISSVLTNLGIPHAFRKTKYGGKSYFQHIYVVVPKRRLADLNSRVDYWVVDPVMDAFDTEKLYSDKHDQVVVGWNRAAKSMEGIPIHFLNGERYYSQEVKQYLSGLGNVKDVLFTDGKATYASTGELGFLKKLWDGVKKVAKPLVQIATPIVSNVIPGGSAIMQVANSLLKTGGETTTESGAPPLLPVDTQNAQVVQNPTASVSQTATEGKSSGIKLTDILELQRIVRQDMQKSADKAVDNTKVLESASRKLNGKINQESENIKKLKRAMQLLNTRYKETAESTSKMKEAATIQNQRVLQLKRNSDLNFSNLKKAVQLTNDKANSGTAVAMEAHTKVLQESNKKKSASWSTWLGPAIGFALTMI</sequence>
<reference evidence="3" key="1">
    <citation type="journal article" date="2019" name="Int. J. Syst. Evol. Microbiol.">
        <title>The Global Catalogue of Microorganisms (GCM) 10K type strain sequencing project: providing services to taxonomists for standard genome sequencing and annotation.</title>
        <authorList>
            <consortium name="The Broad Institute Genomics Platform"/>
            <consortium name="The Broad Institute Genome Sequencing Center for Infectious Disease"/>
            <person name="Wu L."/>
            <person name="Ma J."/>
        </authorList>
    </citation>
    <scope>NUCLEOTIDE SEQUENCE [LARGE SCALE GENOMIC DNA]</scope>
    <source>
        <strain evidence="3">JCM 18326</strain>
    </source>
</reference>
<evidence type="ECO:0008006" key="4">
    <source>
        <dbReference type="Google" id="ProtNLM"/>
    </source>
</evidence>
<evidence type="ECO:0000313" key="2">
    <source>
        <dbReference type="EMBL" id="GAA4850985.1"/>
    </source>
</evidence>
<evidence type="ECO:0000313" key="3">
    <source>
        <dbReference type="Proteomes" id="UP001500298"/>
    </source>
</evidence>
<dbReference type="RefSeq" id="WP_345375020.1">
    <property type="nucleotide sequence ID" value="NZ_BAABJX010000065.1"/>
</dbReference>
<gene>
    <name evidence="2" type="ORF">GCM10023331_39600</name>
</gene>
<keyword evidence="3" id="KW-1185">Reference proteome</keyword>
<keyword evidence="1" id="KW-0175">Coiled coil</keyword>
<accession>A0ABP9DN60</accession>
<dbReference type="Proteomes" id="UP001500298">
    <property type="component" value="Unassembled WGS sequence"/>
</dbReference>
<dbReference type="EMBL" id="BAABJX010000065">
    <property type="protein sequence ID" value="GAA4850985.1"/>
    <property type="molecule type" value="Genomic_DNA"/>
</dbReference>
<proteinExistence type="predicted"/>
<comment type="caution">
    <text evidence="2">The sequence shown here is derived from an EMBL/GenBank/DDBJ whole genome shotgun (WGS) entry which is preliminary data.</text>
</comment>
<name>A0ABP9DN60_9BACT</name>
<organism evidence="2 3">
    <name type="scientific">Algivirga pacifica</name>
    <dbReference type="NCBI Taxonomy" id="1162670"/>
    <lineage>
        <taxon>Bacteria</taxon>
        <taxon>Pseudomonadati</taxon>
        <taxon>Bacteroidota</taxon>
        <taxon>Cytophagia</taxon>
        <taxon>Cytophagales</taxon>
        <taxon>Flammeovirgaceae</taxon>
        <taxon>Algivirga</taxon>
    </lineage>
</organism>
<evidence type="ECO:0000256" key="1">
    <source>
        <dbReference type="SAM" id="Coils"/>
    </source>
</evidence>